<dbReference type="Proteomes" id="UP001194696">
    <property type="component" value="Unassembled WGS sequence"/>
</dbReference>
<evidence type="ECO:0000313" key="4">
    <source>
        <dbReference type="Proteomes" id="UP001194696"/>
    </source>
</evidence>
<proteinExistence type="predicted"/>
<feature type="domain" description="NACHT" evidence="2">
    <location>
        <begin position="13"/>
        <end position="166"/>
    </location>
</feature>
<evidence type="ECO:0000313" key="3">
    <source>
        <dbReference type="EMBL" id="KAG0277213.1"/>
    </source>
</evidence>
<feature type="compositionally biased region" description="Gly residues" evidence="1">
    <location>
        <begin position="415"/>
        <end position="427"/>
    </location>
</feature>
<dbReference type="Pfam" id="PF05729">
    <property type="entry name" value="NACHT"/>
    <property type="match status" value="1"/>
</dbReference>
<organism evidence="3 4">
    <name type="scientific">Linnemannia gamsii</name>
    <dbReference type="NCBI Taxonomy" id="64522"/>
    <lineage>
        <taxon>Eukaryota</taxon>
        <taxon>Fungi</taxon>
        <taxon>Fungi incertae sedis</taxon>
        <taxon>Mucoromycota</taxon>
        <taxon>Mortierellomycotina</taxon>
        <taxon>Mortierellomycetes</taxon>
        <taxon>Mortierellales</taxon>
        <taxon>Mortierellaceae</taxon>
        <taxon>Linnemannia</taxon>
    </lineage>
</organism>
<reference evidence="3 4" key="1">
    <citation type="journal article" date="2020" name="Fungal Divers.">
        <title>Resolving the Mortierellaceae phylogeny through synthesis of multi-gene phylogenetics and phylogenomics.</title>
        <authorList>
            <person name="Vandepol N."/>
            <person name="Liber J."/>
            <person name="Desiro A."/>
            <person name="Na H."/>
            <person name="Kennedy M."/>
            <person name="Barry K."/>
            <person name="Grigoriev I.V."/>
            <person name="Miller A.N."/>
            <person name="O'Donnell K."/>
            <person name="Stajich J.E."/>
            <person name="Bonito G."/>
        </authorList>
    </citation>
    <scope>NUCLEOTIDE SEQUENCE [LARGE SCALE GENOMIC DNA]</scope>
    <source>
        <strain evidence="3 4">AD045</strain>
    </source>
</reference>
<feature type="compositionally biased region" description="Low complexity" evidence="1">
    <location>
        <begin position="428"/>
        <end position="448"/>
    </location>
</feature>
<keyword evidence="4" id="KW-1185">Reference proteome</keyword>
<feature type="compositionally biased region" description="Gly residues" evidence="1">
    <location>
        <begin position="371"/>
        <end position="383"/>
    </location>
</feature>
<feature type="region of interest" description="Disordered" evidence="1">
    <location>
        <begin position="673"/>
        <end position="747"/>
    </location>
</feature>
<protein>
    <recommendedName>
        <fullName evidence="2">NACHT domain-containing protein</fullName>
    </recommendedName>
</protein>
<evidence type="ECO:0000256" key="1">
    <source>
        <dbReference type="SAM" id="MobiDB-lite"/>
    </source>
</evidence>
<sequence>MAAVLDFLNSKRRVFLLLGDTGSGKSTFCKQFLLNLWRDYKQGGRIPIFVDLRDIERPQDDLIVTRLQEYGFSDANCRELLQQRQVVLICDGYDESRLTTSLYTKKLCQLDVKMIITCRNTYLGRDYQGRFYPLGNDKYDNKCYELFEEATIVPFSESNIQDYIKQHILDLSDQALSDNSVVPSYDDIWEKLSAVPNLMKLASNPFLLSLALGALPLLSVDTLDPTKNKATRLLLFDRFVEGWIGINKCRLQESNLDPEARSTFYILLDKGFSKCVKNFSKKLAEAMHEHQRGRLVVKFSQRQNKAWKVEFFGSKIDSTLLREASLLLRDGILHWFIHDSLFHYFRSLEVFDPDESDDDDDFDGGGDDSHGSGGGSFSNGGQGVSDNNDSNDHAPGANSVSASNSGGSTGSSSGSFGGRSGSSGGSAGSFDGNAGSDGSNSGSVDSNGGPTGGNSYLVDRGIDSGSSHDVSGNGECPRQDKDGYRSRRRLNTNKSRISTASDPLSKENFLEDPDVLEFLVERARSDSRFKKRLLSTIEQSKLSLVPRLAAANAITILVKSGESIDSLDLDGVFVPSETQLAMVYTAEASGKSLIDTINNIIDLANLDPDNKTDAATIHGNRSATPSPESDDPVMEDIDIRELCEKVAESMAKACTEKNLVVVPSWTTPSLSSLTASAPNFAPNSASGITLMRNNSMPSGGRSNPKSDDATHGSTSPAEAHGGFSSRKLRSDRKPVLELMVAMDEPER</sequence>
<feature type="compositionally biased region" description="Low complexity" evidence="1">
    <location>
        <begin position="396"/>
        <end position="414"/>
    </location>
</feature>
<name>A0ABQ7JK98_9FUNG</name>
<feature type="compositionally biased region" description="Polar residues" evidence="1">
    <location>
        <begin position="492"/>
        <end position="502"/>
    </location>
</feature>
<feature type="region of interest" description="Disordered" evidence="1">
    <location>
        <begin position="355"/>
        <end position="506"/>
    </location>
</feature>
<dbReference type="Gene3D" id="3.40.50.300">
    <property type="entry name" value="P-loop containing nucleotide triphosphate hydrolases"/>
    <property type="match status" value="1"/>
</dbReference>
<evidence type="ECO:0000259" key="2">
    <source>
        <dbReference type="Pfam" id="PF05729"/>
    </source>
</evidence>
<feature type="non-terminal residue" evidence="3">
    <location>
        <position position="747"/>
    </location>
</feature>
<feature type="compositionally biased region" description="Polar residues" evidence="1">
    <location>
        <begin position="691"/>
        <end position="703"/>
    </location>
</feature>
<dbReference type="InterPro" id="IPR027417">
    <property type="entry name" value="P-loop_NTPase"/>
</dbReference>
<gene>
    <name evidence="3" type="ORF">BGZ96_002953</name>
</gene>
<feature type="compositionally biased region" description="Acidic residues" evidence="1">
    <location>
        <begin position="355"/>
        <end position="366"/>
    </location>
</feature>
<accession>A0ABQ7JK98</accession>
<dbReference type="InterPro" id="IPR007111">
    <property type="entry name" value="NACHT_NTPase"/>
</dbReference>
<feature type="region of interest" description="Disordered" evidence="1">
    <location>
        <begin position="614"/>
        <end position="634"/>
    </location>
</feature>
<comment type="caution">
    <text evidence="3">The sequence shown here is derived from an EMBL/GenBank/DDBJ whole genome shotgun (WGS) entry which is preliminary data.</text>
</comment>
<feature type="compositionally biased region" description="Low complexity" evidence="1">
    <location>
        <begin position="673"/>
        <end position="686"/>
    </location>
</feature>
<dbReference type="SUPFAM" id="SSF52540">
    <property type="entry name" value="P-loop containing nucleoside triphosphate hydrolases"/>
    <property type="match status" value="1"/>
</dbReference>
<dbReference type="EMBL" id="JAAAIM010001596">
    <property type="protein sequence ID" value="KAG0277213.1"/>
    <property type="molecule type" value="Genomic_DNA"/>
</dbReference>